<evidence type="ECO:0000313" key="12">
    <source>
        <dbReference type="Proteomes" id="UP001597296"/>
    </source>
</evidence>
<protein>
    <recommendedName>
        <fullName evidence="3">tRNA threonylcarbamoyladenosine biosynthesis protein TsaE</fullName>
    </recommendedName>
    <alternativeName>
        <fullName evidence="10">t(6)A37 threonylcarbamoyladenosine biosynthesis protein TsaE</fullName>
    </alternativeName>
</protein>
<keyword evidence="4" id="KW-0963">Cytoplasm</keyword>
<dbReference type="CDD" id="cd02019">
    <property type="entry name" value="NK"/>
    <property type="match status" value="1"/>
</dbReference>
<dbReference type="Proteomes" id="UP001597296">
    <property type="component" value="Unassembled WGS sequence"/>
</dbReference>
<dbReference type="InterPro" id="IPR003442">
    <property type="entry name" value="T6A_TsaE"/>
</dbReference>
<dbReference type="InterPro" id="IPR027417">
    <property type="entry name" value="P-loop_NTPase"/>
</dbReference>
<dbReference type="RefSeq" id="WP_377313840.1">
    <property type="nucleotide sequence ID" value="NZ_JBHUIY010000002.1"/>
</dbReference>
<dbReference type="PANTHER" id="PTHR33540:SF2">
    <property type="entry name" value="TRNA THREONYLCARBAMOYLADENOSINE BIOSYNTHESIS PROTEIN TSAE"/>
    <property type="match status" value="1"/>
</dbReference>
<comment type="subcellular location">
    <subcellularLocation>
        <location evidence="1">Cytoplasm</location>
    </subcellularLocation>
</comment>
<evidence type="ECO:0000313" key="11">
    <source>
        <dbReference type="EMBL" id="MFD2232489.1"/>
    </source>
</evidence>
<keyword evidence="12" id="KW-1185">Reference proteome</keyword>
<keyword evidence="5" id="KW-0819">tRNA processing</keyword>
<keyword evidence="7" id="KW-0547">Nucleotide-binding</keyword>
<evidence type="ECO:0000256" key="10">
    <source>
        <dbReference type="ARBA" id="ARBA00032441"/>
    </source>
</evidence>
<evidence type="ECO:0000256" key="2">
    <source>
        <dbReference type="ARBA" id="ARBA00007599"/>
    </source>
</evidence>
<dbReference type="PANTHER" id="PTHR33540">
    <property type="entry name" value="TRNA THREONYLCARBAMOYLADENOSINE BIOSYNTHESIS PROTEIN TSAE"/>
    <property type="match status" value="1"/>
</dbReference>
<evidence type="ECO:0000256" key="1">
    <source>
        <dbReference type="ARBA" id="ARBA00004496"/>
    </source>
</evidence>
<sequence length="155" mass="16373">MSLPLTVSLPDEAATCRLGRALAARARPGDVIALRGGLGAGKTTLARAFVRALTGPDEEVPSPTFTLVQVYDTAAGRVWHFDLYRLDAPDDAVELDIDDAFADGISLIEWPDRLGGLLPAARLDLTLAEGGPDGARRALLTPSPAWADRLGDLIS</sequence>
<keyword evidence="8" id="KW-0067">ATP-binding</keyword>
<dbReference type="SUPFAM" id="SSF52540">
    <property type="entry name" value="P-loop containing nucleoside triphosphate hydrolases"/>
    <property type="match status" value="1"/>
</dbReference>
<dbReference type="Gene3D" id="3.40.50.300">
    <property type="entry name" value="P-loop containing nucleotide triphosphate hydrolases"/>
    <property type="match status" value="1"/>
</dbReference>
<dbReference type="Pfam" id="PF02367">
    <property type="entry name" value="TsaE"/>
    <property type="match status" value="1"/>
</dbReference>
<evidence type="ECO:0000256" key="7">
    <source>
        <dbReference type="ARBA" id="ARBA00022741"/>
    </source>
</evidence>
<evidence type="ECO:0000256" key="8">
    <source>
        <dbReference type="ARBA" id="ARBA00022840"/>
    </source>
</evidence>
<keyword evidence="6" id="KW-0479">Metal-binding</keyword>
<proteinExistence type="inferred from homology"/>
<dbReference type="EMBL" id="JBHUIY010000002">
    <property type="protein sequence ID" value="MFD2232489.1"/>
    <property type="molecule type" value="Genomic_DNA"/>
</dbReference>
<evidence type="ECO:0000256" key="4">
    <source>
        <dbReference type="ARBA" id="ARBA00022490"/>
    </source>
</evidence>
<reference evidence="12" key="1">
    <citation type="journal article" date="2019" name="Int. J. Syst. Evol. Microbiol.">
        <title>The Global Catalogue of Microorganisms (GCM) 10K type strain sequencing project: providing services to taxonomists for standard genome sequencing and annotation.</title>
        <authorList>
            <consortium name="The Broad Institute Genomics Platform"/>
            <consortium name="The Broad Institute Genome Sequencing Center for Infectious Disease"/>
            <person name="Wu L."/>
            <person name="Ma J."/>
        </authorList>
    </citation>
    <scope>NUCLEOTIDE SEQUENCE [LARGE SCALE GENOMIC DNA]</scope>
    <source>
        <strain evidence="12">KCTC 15012</strain>
    </source>
</reference>
<evidence type="ECO:0000256" key="3">
    <source>
        <dbReference type="ARBA" id="ARBA00019010"/>
    </source>
</evidence>
<accession>A0ABW5C560</accession>
<comment type="similarity">
    <text evidence="2">Belongs to the TsaE family.</text>
</comment>
<name>A0ABW5C560_9PROT</name>
<gene>
    <name evidence="11" type="primary">tsaE</name>
    <name evidence="11" type="ORF">ACFSNB_01580</name>
</gene>
<evidence type="ECO:0000256" key="6">
    <source>
        <dbReference type="ARBA" id="ARBA00022723"/>
    </source>
</evidence>
<keyword evidence="9" id="KW-0460">Magnesium</keyword>
<dbReference type="NCBIfam" id="TIGR00150">
    <property type="entry name" value="T6A_YjeE"/>
    <property type="match status" value="1"/>
</dbReference>
<organism evidence="11 12">
    <name type="scientific">Phaeospirillum tilakii</name>
    <dbReference type="NCBI Taxonomy" id="741673"/>
    <lineage>
        <taxon>Bacteria</taxon>
        <taxon>Pseudomonadati</taxon>
        <taxon>Pseudomonadota</taxon>
        <taxon>Alphaproteobacteria</taxon>
        <taxon>Rhodospirillales</taxon>
        <taxon>Rhodospirillaceae</taxon>
        <taxon>Phaeospirillum</taxon>
    </lineage>
</organism>
<evidence type="ECO:0000256" key="9">
    <source>
        <dbReference type="ARBA" id="ARBA00022842"/>
    </source>
</evidence>
<comment type="caution">
    <text evidence="11">The sequence shown here is derived from an EMBL/GenBank/DDBJ whole genome shotgun (WGS) entry which is preliminary data.</text>
</comment>
<evidence type="ECO:0000256" key="5">
    <source>
        <dbReference type="ARBA" id="ARBA00022694"/>
    </source>
</evidence>